<dbReference type="EMBL" id="JAWIZZ010000035">
    <property type="protein sequence ID" value="KAK5781450.1"/>
    <property type="molecule type" value="Genomic_DNA"/>
</dbReference>
<comment type="caution">
    <text evidence="6">The sequence shown here is derived from an EMBL/GenBank/DDBJ whole genome shotgun (WGS) entry which is preliminary data.</text>
</comment>
<proteinExistence type="predicted"/>
<reference evidence="7" key="1">
    <citation type="submission" date="2023-07" db="EMBL/GenBank/DDBJ databases">
        <title>A draft genome of Kazachstania heterogenica Y-27499.</title>
        <authorList>
            <person name="Donic C."/>
            <person name="Kralova J.S."/>
            <person name="Fidel L."/>
            <person name="Ben-Dor S."/>
            <person name="Jung S."/>
        </authorList>
    </citation>
    <scope>NUCLEOTIDE SEQUENCE [LARGE SCALE GENOMIC DNA]</scope>
    <source>
        <strain evidence="7">Y27499</strain>
    </source>
</reference>
<name>A0AAN7WNP3_9SACH</name>
<evidence type="ECO:0000259" key="5">
    <source>
        <dbReference type="PROSITE" id="PS51136"/>
    </source>
</evidence>
<evidence type="ECO:0000256" key="1">
    <source>
        <dbReference type="ARBA" id="ARBA00004123"/>
    </source>
</evidence>
<dbReference type="GO" id="GO:0005634">
    <property type="term" value="C:nucleus"/>
    <property type="evidence" value="ECO:0007669"/>
    <property type="project" value="UniProtKB-SubCell"/>
</dbReference>
<dbReference type="Pfam" id="PF15613">
    <property type="entry name" value="WSD"/>
    <property type="match status" value="1"/>
</dbReference>
<evidence type="ECO:0000259" key="4">
    <source>
        <dbReference type="PROSITE" id="PS50827"/>
    </source>
</evidence>
<evidence type="ECO:0000313" key="7">
    <source>
        <dbReference type="Proteomes" id="UP001306508"/>
    </source>
</evidence>
<dbReference type="PANTHER" id="PTHR32075:SF6">
    <property type="entry name" value="ISWI CHROMATIN-REMODELING COMPLEX SUBUNIT YPL216W-RELATED"/>
    <property type="match status" value="1"/>
</dbReference>
<sequence length="1163" mass="134803">MVLYKSEPVSIPITNPVSSISHDQIWSISETGERFVEYALYLNRLDFYNRKQFDAELSSDHNLTFFDALNIDIQNLKKIFDLIPSELQSTLAKYVYQLKTYNLYQLITSVKHLLYDKNSNQDTFSIGDTVVLLNDSVELDKDTNCFSIKQKQTFDELKDAITGDVLVPKYYKYLIEQVSSNAHNHGDDNKSNSEYIVDGSMIKRKNELSESNELSTSNITNNIEDSLIESFIRLLFCNSNSDLLNALKMKNIRLYNEIINWNQLNQPSIPILTFDKPATFFFPTLLSSSSSSLAKKSLDNTHDANIQLNQQLDKGLIEQIIIKDDFSIPFVGITNYFDDCFYFNDQLENVSVSSINNPLKDNFTPTNTNNPINKLIEVYHFLLAFHQVLHLTLFNLDDLITSIKCTDPFELSGEIVNIQINQFSENKPQVQRSQWVRNHIIRDFINSKNDKSVQNYVTYEILSNIPASNQKLEAIGTNGMRLYITIIISLLSLVIDEEGQWRCQIVEEWFDNNDIDDNELTLDSKLSNILNYNGINWAERLSKREFRNGYWLIILLGVLQDSMHISKYTRIVMNFTEKIVPEMLDGNVPKNIFFNFCKKLTISEKVDILWVLTDILANYSDDIKKWINGVPKLVNEIRYERGRLVKYQTAELSTLSEWEPKLEIFKGNTNLDSNLVKTMEIEIDNIKNNMKKFTSEIEGLDYMIRNYEGENVQFLGVDRFWNRFYWINKKEHDNIFEKSVDMDSLYCCGRLWIRGGLPERVKSLLNITTEQYDKWIELAQTKGKAYATKEVFGVYRDSSGTYYSVENEVHVEIFSLKGLIVGDYKLSNIQQKIVTEGPENLLLNSNEWYFIKDVSSIRKMLYNMNIGGFRETKLYTKILSLLPEILTSFEIKNNVSGIDTFDIIEKEILKELQKYECNEDELKNLRYLNENDYNKGNKEMIIIKSHEYLEKLAQQINLVHDTKLTKRLLQRLKKLEYRRRLFFEEQGTKTNINYIGISTLNYLEQADVNVIANKKLRKQMDLLTYLLNYKHFKGIETLTKWRNSSDVLTAINGKIQVESLVVEDLLNQILQKIKSNITSNDWVPTKMDAFLQLETMSQGVQSVIQQEQIQQITTTTNEVASGMQNIVQSGTNVSDIQSANANTNINTNTNSNNSLIVIDGTVK</sequence>
<dbReference type="PROSITE" id="PS50827">
    <property type="entry name" value="DDT"/>
    <property type="match status" value="1"/>
</dbReference>
<dbReference type="PANTHER" id="PTHR32075">
    <property type="entry name" value="ISWI CHROMATIN-REMODELING COMPLEX SUBUNIT YPL216W-RELATED"/>
    <property type="match status" value="1"/>
</dbReference>
<dbReference type="Proteomes" id="UP001306508">
    <property type="component" value="Unassembled WGS sequence"/>
</dbReference>
<keyword evidence="2 3" id="KW-0539">Nucleus</keyword>
<dbReference type="InterPro" id="IPR013136">
    <property type="entry name" value="WSTF_Acf1_Cbp146"/>
</dbReference>
<gene>
    <name evidence="6" type="ORF">RI543_000997</name>
</gene>
<dbReference type="InterPro" id="IPR018501">
    <property type="entry name" value="DDT_dom"/>
</dbReference>
<dbReference type="GO" id="GO:0000781">
    <property type="term" value="C:chromosome, telomeric region"/>
    <property type="evidence" value="ECO:0007669"/>
    <property type="project" value="GOC"/>
</dbReference>
<dbReference type="AlphaFoldDB" id="A0AAN7WNP3"/>
<evidence type="ECO:0000256" key="3">
    <source>
        <dbReference type="PROSITE-ProRule" id="PRU00475"/>
    </source>
</evidence>
<keyword evidence="7" id="KW-1185">Reference proteome</keyword>
<organism evidence="6 7">
    <name type="scientific">Arxiozyma heterogenica</name>
    <dbReference type="NCBI Taxonomy" id="278026"/>
    <lineage>
        <taxon>Eukaryota</taxon>
        <taxon>Fungi</taxon>
        <taxon>Dikarya</taxon>
        <taxon>Ascomycota</taxon>
        <taxon>Saccharomycotina</taxon>
        <taxon>Saccharomycetes</taxon>
        <taxon>Saccharomycetales</taxon>
        <taxon>Saccharomycetaceae</taxon>
        <taxon>Arxiozyma</taxon>
    </lineage>
</organism>
<evidence type="ECO:0000256" key="2">
    <source>
        <dbReference type="ARBA" id="ARBA00023242"/>
    </source>
</evidence>
<feature type="domain" description="WAC" evidence="5">
    <location>
        <begin position="23"/>
        <end position="130"/>
    </location>
</feature>
<dbReference type="PROSITE" id="PS51136">
    <property type="entry name" value="WAC"/>
    <property type="match status" value="1"/>
</dbReference>
<dbReference type="Pfam" id="PF10537">
    <property type="entry name" value="WAC_Acf1_DNA_bd"/>
    <property type="match status" value="1"/>
</dbReference>
<feature type="domain" description="DDT" evidence="4">
    <location>
        <begin position="369"/>
        <end position="429"/>
    </location>
</feature>
<accession>A0AAN7WNP3</accession>
<protein>
    <submittedName>
        <fullName evidence="6">Uncharacterized protein</fullName>
    </submittedName>
</protein>
<evidence type="ECO:0000313" key="6">
    <source>
        <dbReference type="EMBL" id="KAK5781450.1"/>
    </source>
</evidence>
<comment type="subcellular location">
    <subcellularLocation>
        <location evidence="1 3">Nucleus</location>
    </subcellularLocation>
</comment>
<dbReference type="Pfam" id="PF02791">
    <property type="entry name" value="DDT"/>
    <property type="match status" value="1"/>
</dbReference>
<dbReference type="SMART" id="SM00571">
    <property type="entry name" value="DDT"/>
    <property type="match status" value="1"/>
</dbReference>
<dbReference type="InterPro" id="IPR028941">
    <property type="entry name" value="WHIM2_dom"/>
</dbReference>
<dbReference type="GO" id="GO:0031509">
    <property type="term" value="P:subtelomeric heterochromatin formation"/>
    <property type="evidence" value="ECO:0007669"/>
    <property type="project" value="TreeGrafter"/>
</dbReference>